<dbReference type="Gene3D" id="3.40.630.30">
    <property type="match status" value="1"/>
</dbReference>
<dbReference type="Proteomes" id="UP001157126">
    <property type="component" value="Unassembled WGS sequence"/>
</dbReference>
<accession>A0ABQ6ISN6</accession>
<dbReference type="SUPFAM" id="SSF55729">
    <property type="entry name" value="Acyl-CoA N-acyltransferases (Nat)"/>
    <property type="match status" value="1"/>
</dbReference>
<sequence>MTEVRPYQSEDKVTVLALSLRSWEPVFSALESEVSSFVYECFYPRGWRIRQEADLAEVLDEEAGRIDVAVIDSQVVGWVCTRLHPEDDMGEVYVLAVDPDHQRQGIATALMDRSFERIRDAGLRMAMVETGGDSGHAPSRATYEAAGFQRWPVARYFKDLMQN</sequence>
<evidence type="ECO:0000313" key="2">
    <source>
        <dbReference type="EMBL" id="GMA40504.1"/>
    </source>
</evidence>
<dbReference type="InterPro" id="IPR000182">
    <property type="entry name" value="GNAT_dom"/>
</dbReference>
<protein>
    <submittedName>
        <fullName evidence="2">GNAT family N-acetyltransferase</fullName>
    </submittedName>
</protein>
<feature type="domain" description="N-acetyltransferase" evidence="1">
    <location>
        <begin position="2"/>
        <end position="163"/>
    </location>
</feature>
<dbReference type="CDD" id="cd04301">
    <property type="entry name" value="NAT_SF"/>
    <property type="match status" value="1"/>
</dbReference>
<dbReference type="PANTHER" id="PTHR43072:SF60">
    <property type="entry name" value="L-2,4-DIAMINOBUTYRIC ACID ACETYLTRANSFERASE"/>
    <property type="match status" value="1"/>
</dbReference>
<name>A0ABQ6ISN6_9MICO</name>
<dbReference type="PROSITE" id="PS51186">
    <property type="entry name" value="GNAT"/>
    <property type="match status" value="1"/>
</dbReference>
<evidence type="ECO:0000313" key="3">
    <source>
        <dbReference type="Proteomes" id="UP001157126"/>
    </source>
</evidence>
<dbReference type="RefSeq" id="WP_284304196.1">
    <property type="nucleotide sequence ID" value="NZ_BSUO01000001.1"/>
</dbReference>
<dbReference type="EMBL" id="BSUO01000001">
    <property type="protein sequence ID" value="GMA40504.1"/>
    <property type="molecule type" value="Genomic_DNA"/>
</dbReference>
<comment type="caution">
    <text evidence="2">The sequence shown here is derived from an EMBL/GenBank/DDBJ whole genome shotgun (WGS) entry which is preliminary data.</text>
</comment>
<dbReference type="PANTHER" id="PTHR43072">
    <property type="entry name" value="N-ACETYLTRANSFERASE"/>
    <property type="match status" value="1"/>
</dbReference>
<proteinExistence type="predicted"/>
<gene>
    <name evidence="2" type="ORF">GCM10025883_25490</name>
</gene>
<organism evidence="2 3">
    <name type="scientific">Mobilicoccus caccae</name>
    <dbReference type="NCBI Taxonomy" id="1859295"/>
    <lineage>
        <taxon>Bacteria</taxon>
        <taxon>Bacillati</taxon>
        <taxon>Actinomycetota</taxon>
        <taxon>Actinomycetes</taxon>
        <taxon>Micrococcales</taxon>
        <taxon>Dermatophilaceae</taxon>
        <taxon>Mobilicoccus</taxon>
    </lineage>
</organism>
<dbReference type="InterPro" id="IPR016181">
    <property type="entry name" value="Acyl_CoA_acyltransferase"/>
</dbReference>
<evidence type="ECO:0000259" key="1">
    <source>
        <dbReference type="PROSITE" id="PS51186"/>
    </source>
</evidence>
<reference evidence="3" key="1">
    <citation type="journal article" date="2019" name="Int. J. Syst. Evol. Microbiol.">
        <title>The Global Catalogue of Microorganisms (GCM) 10K type strain sequencing project: providing services to taxonomists for standard genome sequencing and annotation.</title>
        <authorList>
            <consortium name="The Broad Institute Genomics Platform"/>
            <consortium name="The Broad Institute Genome Sequencing Center for Infectious Disease"/>
            <person name="Wu L."/>
            <person name="Ma J."/>
        </authorList>
    </citation>
    <scope>NUCLEOTIDE SEQUENCE [LARGE SCALE GENOMIC DNA]</scope>
    <source>
        <strain evidence="3">NBRC 113072</strain>
    </source>
</reference>
<dbReference type="Pfam" id="PF00583">
    <property type="entry name" value="Acetyltransf_1"/>
    <property type="match status" value="1"/>
</dbReference>
<keyword evidence="3" id="KW-1185">Reference proteome</keyword>